<dbReference type="AlphaFoldDB" id="A0A4R0JH21"/>
<dbReference type="EMBL" id="SJKB01000038">
    <property type="protein sequence ID" value="TCC45420.1"/>
    <property type="molecule type" value="Genomic_DNA"/>
</dbReference>
<reference evidence="2 3" key="1">
    <citation type="submission" date="2019-02" db="EMBL/GenBank/DDBJ databases">
        <title>Kribbella capetownensis sp. nov. and Kribbella speibonae sp. nov., isolated from soil.</title>
        <authorList>
            <person name="Curtis S.M."/>
            <person name="Norton I."/>
            <person name="Everest G.J."/>
            <person name="Meyers P.R."/>
        </authorList>
    </citation>
    <scope>NUCLEOTIDE SEQUENCE [LARGE SCALE GENOMIC DNA]</scope>
    <source>
        <strain evidence="2 3">NRRL B-24813</strain>
    </source>
</reference>
<evidence type="ECO:0000313" key="2">
    <source>
        <dbReference type="EMBL" id="TCC45420.1"/>
    </source>
</evidence>
<sequence length="98" mass="11002">MGQGRDDPGLLPLAGFIAAQREQYRAPHAVACRALGVSQAWFYTWRQGDASARHARREQLKVAVARWFAKHHATYGSARITADLRDEGWRVGETPSRN</sequence>
<gene>
    <name evidence="2" type="ORF">E0H73_44810</name>
</gene>
<dbReference type="OrthoDB" id="4281720at2"/>
<comment type="caution">
    <text evidence="2">The sequence shown here is derived from an EMBL/GenBank/DDBJ whole genome shotgun (WGS) entry which is preliminary data.</text>
</comment>
<proteinExistence type="predicted"/>
<protein>
    <submittedName>
        <fullName evidence="2">Transposase</fullName>
    </submittedName>
</protein>
<evidence type="ECO:0000259" key="1">
    <source>
        <dbReference type="Pfam" id="PF13276"/>
    </source>
</evidence>
<accession>A0A4R0JH21</accession>
<dbReference type="Proteomes" id="UP000291144">
    <property type="component" value="Unassembled WGS sequence"/>
</dbReference>
<keyword evidence="3" id="KW-1185">Reference proteome</keyword>
<organism evidence="2 3">
    <name type="scientific">Kribbella pittospori</name>
    <dbReference type="NCBI Taxonomy" id="722689"/>
    <lineage>
        <taxon>Bacteria</taxon>
        <taxon>Bacillati</taxon>
        <taxon>Actinomycetota</taxon>
        <taxon>Actinomycetes</taxon>
        <taxon>Propionibacteriales</taxon>
        <taxon>Kribbellaceae</taxon>
        <taxon>Kribbella</taxon>
    </lineage>
</organism>
<name>A0A4R0JH21_9ACTN</name>
<dbReference type="InterPro" id="IPR025948">
    <property type="entry name" value="HTH-like_dom"/>
</dbReference>
<feature type="domain" description="HTH-like" evidence="1">
    <location>
        <begin position="56"/>
        <end position="93"/>
    </location>
</feature>
<evidence type="ECO:0000313" key="3">
    <source>
        <dbReference type="Proteomes" id="UP000291144"/>
    </source>
</evidence>
<dbReference type="Pfam" id="PF13276">
    <property type="entry name" value="HTH_21"/>
    <property type="match status" value="1"/>
</dbReference>